<evidence type="ECO:0000259" key="1">
    <source>
        <dbReference type="SMART" id="SM01224"/>
    </source>
</evidence>
<gene>
    <name evidence="2" type="ordered locus">PAS_chr4_0766</name>
</gene>
<proteinExistence type="predicted"/>
<dbReference type="InParanoid" id="C4R8V5"/>
<dbReference type="SMART" id="SM01224">
    <property type="entry name" value="G_gamma"/>
    <property type="match status" value="1"/>
</dbReference>
<dbReference type="STRING" id="644223.C4R8V5"/>
<name>C4R8V5_KOMPG</name>
<dbReference type="HOGENOM" id="CLU_163540_0_0_1"/>
<dbReference type="EMBL" id="FN392322">
    <property type="protein sequence ID" value="CAY72030.1"/>
    <property type="molecule type" value="Genomic_DNA"/>
</dbReference>
<accession>C4R8V5</accession>
<dbReference type="Proteomes" id="UP000000314">
    <property type="component" value="Chromosome 4"/>
</dbReference>
<dbReference type="FunCoup" id="C4R8V5">
    <property type="interactions" value="85"/>
</dbReference>
<protein>
    <recommendedName>
        <fullName evidence="1">G protein gamma domain-containing protein</fullName>
    </recommendedName>
</protein>
<reference evidence="2 3" key="1">
    <citation type="journal article" date="2009" name="Nat. Biotechnol.">
        <title>Genome sequence of the recombinant protein production host Pichia pastoris.</title>
        <authorList>
            <person name="De Schutter K."/>
            <person name="Lin Y.C."/>
            <person name="Tiels P."/>
            <person name="Van Hecke A."/>
            <person name="Glinka S."/>
            <person name="Weber-Lehmann J."/>
            <person name="Rouze P."/>
            <person name="Van de Peer Y."/>
            <person name="Callewaert N."/>
        </authorList>
    </citation>
    <scope>NUCLEOTIDE SEQUENCE [LARGE SCALE GENOMIC DNA]</scope>
    <source>
        <strain evidence="3">GS115 / ATCC 20864</strain>
    </source>
</reference>
<dbReference type="GO" id="GO:0007186">
    <property type="term" value="P:G protein-coupled receptor signaling pathway"/>
    <property type="evidence" value="ECO:0007669"/>
    <property type="project" value="InterPro"/>
</dbReference>
<dbReference type="KEGG" id="ppa:PAS_chr4_0766"/>
<dbReference type="InterPro" id="IPR015898">
    <property type="entry name" value="G-protein_gamma-like_dom"/>
</dbReference>
<dbReference type="RefSeq" id="XP_002494209.1">
    <property type="nucleotide sequence ID" value="XM_002494164.1"/>
</dbReference>
<sequence>MYEMEENVDEKRLLMQLKISEIKLKRVTELNNTLKQNIARERITSSNSCLMIINTIRATSDPLLPAGEENNGIRTNSMINPYKEAMIMRRNDNKTDCCIIA</sequence>
<evidence type="ECO:0000313" key="2">
    <source>
        <dbReference type="EMBL" id="CAY72030.1"/>
    </source>
</evidence>
<evidence type="ECO:0000313" key="3">
    <source>
        <dbReference type="Proteomes" id="UP000000314"/>
    </source>
</evidence>
<organism evidence="2 3">
    <name type="scientific">Komagataella phaffii (strain GS115 / ATCC 20864)</name>
    <name type="common">Yeast</name>
    <name type="synonym">Pichia pastoris</name>
    <dbReference type="NCBI Taxonomy" id="644223"/>
    <lineage>
        <taxon>Eukaryota</taxon>
        <taxon>Fungi</taxon>
        <taxon>Dikarya</taxon>
        <taxon>Ascomycota</taxon>
        <taxon>Saccharomycotina</taxon>
        <taxon>Pichiomycetes</taxon>
        <taxon>Pichiales</taxon>
        <taxon>Pichiaceae</taxon>
        <taxon>Komagataella</taxon>
    </lineage>
</organism>
<dbReference type="AlphaFoldDB" id="C4R8V5"/>
<feature type="domain" description="G protein gamma" evidence="1">
    <location>
        <begin position="20"/>
        <end position="101"/>
    </location>
</feature>
<dbReference type="GeneID" id="8200545"/>
<dbReference type="Pfam" id="PF00631">
    <property type="entry name" value="G-gamma"/>
    <property type="match status" value="1"/>
</dbReference>
<keyword evidence="3" id="KW-1185">Reference proteome</keyword>
<dbReference type="OrthoDB" id="19232at2759"/>